<feature type="domain" description="HAMP" evidence="8">
    <location>
        <begin position="311"/>
        <end position="363"/>
    </location>
</feature>
<dbReference type="GO" id="GO:0004888">
    <property type="term" value="F:transmembrane signaling receptor activity"/>
    <property type="evidence" value="ECO:0007669"/>
    <property type="project" value="InterPro"/>
</dbReference>
<dbReference type="KEGG" id="daf:Desaf_3765"/>
<dbReference type="SMART" id="SM01358">
    <property type="entry name" value="HBM"/>
    <property type="match status" value="1"/>
</dbReference>
<dbReference type="CDD" id="cd06225">
    <property type="entry name" value="HAMP"/>
    <property type="match status" value="1"/>
</dbReference>
<dbReference type="PANTHER" id="PTHR43531:SF11">
    <property type="entry name" value="METHYL-ACCEPTING CHEMOTAXIS PROTEIN 3"/>
    <property type="match status" value="1"/>
</dbReference>
<dbReference type="Proteomes" id="UP000007844">
    <property type="component" value="Chromosome"/>
</dbReference>
<evidence type="ECO:0000256" key="5">
    <source>
        <dbReference type="SAM" id="MobiDB-lite"/>
    </source>
</evidence>
<dbReference type="SUPFAM" id="SSF58104">
    <property type="entry name" value="Methyl-accepting chemotaxis protein (MCP) signaling domain"/>
    <property type="match status" value="1"/>
</dbReference>
<feature type="domain" description="Methyl-accepting transducer" evidence="7">
    <location>
        <begin position="368"/>
        <end position="625"/>
    </location>
</feature>
<evidence type="ECO:0000256" key="1">
    <source>
        <dbReference type="ARBA" id="ARBA00022500"/>
    </source>
</evidence>
<feature type="region of interest" description="Disordered" evidence="5">
    <location>
        <begin position="660"/>
        <end position="706"/>
    </location>
</feature>
<protein>
    <submittedName>
        <fullName evidence="10">Methyl-accepting chemotaxis sensory transducer</fullName>
    </submittedName>
</protein>
<dbReference type="EMBL" id="CP003221">
    <property type="protein sequence ID" value="EGJ52041.1"/>
    <property type="molecule type" value="Genomic_DNA"/>
</dbReference>
<accession>F3Z012</accession>
<keyword evidence="4" id="KW-0175">Coiled coil</keyword>
<evidence type="ECO:0000256" key="2">
    <source>
        <dbReference type="ARBA" id="ARBA00029447"/>
    </source>
</evidence>
<keyword evidence="6" id="KW-1133">Transmembrane helix</keyword>
<dbReference type="STRING" id="690850.Desaf_3765"/>
<dbReference type="Gene3D" id="1.20.1440.210">
    <property type="match status" value="1"/>
</dbReference>
<dbReference type="GO" id="GO:0005886">
    <property type="term" value="C:plasma membrane"/>
    <property type="evidence" value="ECO:0007669"/>
    <property type="project" value="TreeGrafter"/>
</dbReference>
<dbReference type="Pfam" id="PF16591">
    <property type="entry name" value="HBM"/>
    <property type="match status" value="1"/>
</dbReference>
<evidence type="ECO:0000259" key="9">
    <source>
        <dbReference type="PROSITE" id="PS51753"/>
    </source>
</evidence>
<feature type="domain" description="HBM" evidence="9">
    <location>
        <begin position="38"/>
        <end position="284"/>
    </location>
</feature>
<evidence type="ECO:0000313" key="11">
    <source>
        <dbReference type="Proteomes" id="UP000007844"/>
    </source>
</evidence>
<evidence type="ECO:0000313" key="10">
    <source>
        <dbReference type="EMBL" id="EGJ52041.1"/>
    </source>
</evidence>
<feature type="transmembrane region" description="Helical" evidence="6">
    <location>
        <begin position="289"/>
        <end position="309"/>
    </location>
</feature>
<evidence type="ECO:0000259" key="8">
    <source>
        <dbReference type="PROSITE" id="PS50885"/>
    </source>
</evidence>
<dbReference type="Pfam" id="PF00015">
    <property type="entry name" value="MCPsignal"/>
    <property type="match status" value="1"/>
</dbReference>
<dbReference type="eggNOG" id="COG0840">
    <property type="taxonomic scope" value="Bacteria"/>
</dbReference>
<keyword evidence="1" id="KW-0145">Chemotaxis</keyword>
<dbReference type="PROSITE" id="PS50111">
    <property type="entry name" value="CHEMOTAXIS_TRANSDUC_2"/>
    <property type="match status" value="1"/>
</dbReference>
<keyword evidence="11" id="KW-1185">Reference proteome</keyword>
<evidence type="ECO:0000256" key="4">
    <source>
        <dbReference type="SAM" id="Coils"/>
    </source>
</evidence>
<dbReference type="InterPro" id="IPR032255">
    <property type="entry name" value="HBM"/>
</dbReference>
<dbReference type="InterPro" id="IPR004089">
    <property type="entry name" value="MCPsignal_dom"/>
</dbReference>
<keyword evidence="3" id="KW-0807">Transducer</keyword>
<dbReference type="GO" id="GO:0006935">
    <property type="term" value="P:chemotaxis"/>
    <property type="evidence" value="ECO:0007669"/>
    <property type="project" value="UniProtKB-KW"/>
</dbReference>
<proteinExistence type="inferred from homology"/>
<dbReference type="PROSITE" id="PS51753">
    <property type="entry name" value="HBM"/>
    <property type="match status" value="1"/>
</dbReference>
<dbReference type="PANTHER" id="PTHR43531">
    <property type="entry name" value="PROTEIN ICFG"/>
    <property type="match status" value="1"/>
</dbReference>
<dbReference type="SMART" id="SM00304">
    <property type="entry name" value="HAMP"/>
    <property type="match status" value="2"/>
</dbReference>
<dbReference type="PROSITE" id="PS50885">
    <property type="entry name" value="HAMP"/>
    <property type="match status" value="1"/>
</dbReference>
<dbReference type="AlphaFoldDB" id="F3Z012"/>
<reference evidence="10 11" key="1">
    <citation type="journal article" date="2011" name="J. Bacteriol.">
        <title>Genome sequence of the mercury-methylating and pleomorphic Desulfovibrio africanus Strain Walvis Bay.</title>
        <authorList>
            <person name="Brown S.D."/>
            <person name="Wall J.D."/>
            <person name="Kucken A.M."/>
            <person name="Gilmour C.C."/>
            <person name="Podar M."/>
            <person name="Brandt C.C."/>
            <person name="Teshima H."/>
            <person name="Detter J.C."/>
            <person name="Han C.S."/>
            <person name="Land M.L."/>
            <person name="Lucas S."/>
            <person name="Han J."/>
            <person name="Pennacchio L."/>
            <person name="Nolan M."/>
            <person name="Pitluck S."/>
            <person name="Woyke T."/>
            <person name="Goodwin L."/>
            <person name="Palumbo A.V."/>
            <person name="Elias D.A."/>
        </authorList>
    </citation>
    <scope>NUCLEOTIDE SEQUENCE [LARGE SCALE GENOMIC DNA]</scope>
    <source>
        <strain evidence="10 11">Walvis Bay</strain>
    </source>
</reference>
<dbReference type="InterPro" id="IPR003660">
    <property type="entry name" value="HAMP_dom"/>
</dbReference>
<dbReference type="Pfam" id="PF00672">
    <property type="entry name" value="HAMP"/>
    <property type="match status" value="1"/>
</dbReference>
<comment type="similarity">
    <text evidence="2">Belongs to the methyl-accepting chemotaxis (MCP) protein family.</text>
</comment>
<organism evidence="10 11">
    <name type="scientific">Desulfocurvibacter africanus subsp. africanus str. Walvis Bay</name>
    <dbReference type="NCBI Taxonomy" id="690850"/>
    <lineage>
        <taxon>Bacteria</taxon>
        <taxon>Pseudomonadati</taxon>
        <taxon>Thermodesulfobacteriota</taxon>
        <taxon>Desulfovibrionia</taxon>
        <taxon>Desulfovibrionales</taxon>
        <taxon>Desulfovibrionaceae</taxon>
        <taxon>Desulfocurvibacter</taxon>
    </lineage>
</organism>
<dbReference type="RefSeq" id="WP_014261637.1">
    <property type="nucleotide sequence ID" value="NC_016629.1"/>
</dbReference>
<feature type="transmembrane region" description="Helical" evidence="6">
    <location>
        <begin position="12"/>
        <end position="33"/>
    </location>
</feature>
<dbReference type="Gene3D" id="1.10.287.950">
    <property type="entry name" value="Methyl-accepting chemotaxis protein"/>
    <property type="match status" value="1"/>
</dbReference>
<evidence type="ECO:0000256" key="6">
    <source>
        <dbReference type="SAM" id="Phobius"/>
    </source>
</evidence>
<dbReference type="GO" id="GO:0007165">
    <property type="term" value="P:signal transduction"/>
    <property type="evidence" value="ECO:0007669"/>
    <property type="project" value="UniProtKB-KW"/>
</dbReference>
<name>F3Z012_DESAF</name>
<feature type="compositionally biased region" description="Polar residues" evidence="5">
    <location>
        <begin position="660"/>
        <end position="669"/>
    </location>
</feature>
<dbReference type="SMART" id="SM00283">
    <property type="entry name" value="MA"/>
    <property type="match status" value="1"/>
</dbReference>
<keyword evidence="6" id="KW-0472">Membrane</keyword>
<dbReference type="InterPro" id="IPR051310">
    <property type="entry name" value="MCP_chemotaxis"/>
</dbReference>
<sequence length="706" mass="74791">MFKDMRLGLKIGGGFGIILLLALAVGLVGWRGLTYVADRAGKANDMNLVVSNTYAMRMDVLYYMNEHSDERVASFEKNIAAVRSVALASREKYTQAANQARIDQILASIGAYETAFFKYVVAQKTKEQNLAGMLKMAAELEGAVVELEATLSQQAHGKAQVDSGTVNALSAASEIHIAFLNSRGLAKDYIANERQADAAACQETILTLIDKADRLSAQLQGGQQAALRKVLAAARNYRDGLVAYAAAVDAQTGEFNAMVAAARKAIGDCESFRVEQEERMEAEIVSSRTMLIAGVIAALLLGVAFAVFITRIITLALNKGVSFAAEVAQGRLDTNLAIEQRDEIGKLADSLRGMVGKLREVVGEVVAASENVAGGSEELATSAEMISQGATEQAASIEEISAGTEEISSSIEEISASIEEVSASMEQMSANIRQNTENARVTEQTAVKSAENARKGGQAVAETVRAMKDIAQKISIIEEIARQTNLLALNAAIEAARAGEHGKGFAVVAAEVRKLAERSGTAAAEIRDLSGGSVAVAEDAGRMLELMVPDIQRTAELVQEISAASREQDAGAEQVNTAVQQLDKTIQQLNGAIQQLSGAIQQLDTVIQQNASAAEEMASTSEELSSQAEQLQSTISFFSLGGNGAGIGSGIVRKSSQIKVQAAMSSPQKGGNGKSAPRPLEKAKAAKPNGVLVRLNEDKDEEFERF</sequence>
<feature type="coiled-coil region" evidence="4">
    <location>
        <begin position="572"/>
        <end position="634"/>
    </location>
</feature>
<dbReference type="InterPro" id="IPR004090">
    <property type="entry name" value="Chemotax_Me-accpt_rcpt"/>
</dbReference>
<dbReference type="PRINTS" id="PR00260">
    <property type="entry name" value="CHEMTRNSDUCR"/>
</dbReference>
<evidence type="ECO:0000256" key="3">
    <source>
        <dbReference type="PROSITE-ProRule" id="PRU00284"/>
    </source>
</evidence>
<gene>
    <name evidence="10" type="ORF">Desaf_3765</name>
</gene>
<feature type="coiled-coil region" evidence="4">
    <location>
        <begin position="411"/>
        <end position="438"/>
    </location>
</feature>
<dbReference type="HOGENOM" id="CLU_000445_107_16_7"/>
<evidence type="ECO:0000259" key="7">
    <source>
        <dbReference type="PROSITE" id="PS50111"/>
    </source>
</evidence>
<keyword evidence="6" id="KW-0812">Transmembrane</keyword>